<dbReference type="OrthoDB" id="3298868at2"/>
<dbReference type="EMBL" id="OBDY01000003">
    <property type="protein sequence ID" value="SNY30512.1"/>
    <property type="molecule type" value="Genomic_DNA"/>
</dbReference>
<protein>
    <submittedName>
        <fullName evidence="3">Uncharacterized protein</fullName>
    </submittedName>
</protein>
<feature type="compositionally biased region" description="Gly residues" evidence="1">
    <location>
        <begin position="169"/>
        <end position="180"/>
    </location>
</feature>
<dbReference type="Proteomes" id="UP000219612">
    <property type="component" value="Unassembled WGS sequence"/>
</dbReference>
<dbReference type="AlphaFoldDB" id="A0A285H420"/>
<keyword evidence="2" id="KW-0812">Transmembrane</keyword>
<evidence type="ECO:0000313" key="3">
    <source>
        <dbReference type="EMBL" id="SNY30512.1"/>
    </source>
</evidence>
<dbReference type="PRINTS" id="PR01217">
    <property type="entry name" value="PRICHEXTENSN"/>
</dbReference>
<feature type="transmembrane region" description="Helical" evidence="2">
    <location>
        <begin position="6"/>
        <end position="25"/>
    </location>
</feature>
<organism evidence="3 4">
    <name type="scientific">Paractinoplanes atraurantiacus</name>
    <dbReference type="NCBI Taxonomy" id="1036182"/>
    <lineage>
        <taxon>Bacteria</taxon>
        <taxon>Bacillati</taxon>
        <taxon>Actinomycetota</taxon>
        <taxon>Actinomycetes</taxon>
        <taxon>Micromonosporales</taxon>
        <taxon>Micromonosporaceae</taxon>
        <taxon>Paractinoplanes</taxon>
    </lineage>
</organism>
<evidence type="ECO:0000256" key="2">
    <source>
        <dbReference type="SAM" id="Phobius"/>
    </source>
</evidence>
<dbReference type="RefSeq" id="WP_143234552.1">
    <property type="nucleotide sequence ID" value="NZ_OBDY01000003.1"/>
</dbReference>
<proteinExistence type="predicted"/>
<feature type="region of interest" description="Disordered" evidence="1">
    <location>
        <begin position="33"/>
        <end position="194"/>
    </location>
</feature>
<feature type="compositionally biased region" description="Polar residues" evidence="1">
    <location>
        <begin position="42"/>
        <end position="51"/>
    </location>
</feature>
<evidence type="ECO:0000256" key="1">
    <source>
        <dbReference type="SAM" id="MobiDB-lite"/>
    </source>
</evidence>
<reference evidence="3 4" key="1">
    <citation type="submission" date="2017-09" db="EMBL/GenBank/DDBJ databases">
        <authorList>
            <person name="Ehlers B."/>
            <person name="Leendertz F.H."/>
        </authorList>
    </citation>
    <scope>NUCLEOTIDE SEQUENCE [LARGE SCALE GENOMIC DNA]</scope>
    <source>
        <strain evidence="3 4">CGMCC 4.6857</strain>
    </source>
</reference>
<accession>A0A285H420</accession>
<gene>
    <name evidence="3" type="ORF">SAMN05421748_103419</name>
</gene>
<keyword evidence="2" id="KW-0472">Membrane</keyword>
<feature type="compositionally biased region" description="Low complexity" evidence="1">
    <location>
        <begin position="82"/>
        <end position="148"/>
    </location>
</feature>
<sequence length="194" mass="19484">MERGPLALFGAIIAVGLGPALWMGVQLGSMPTRPGQPPAVITDQQKVTNDQLVGGSGAGEATSDSDDSPVDTAPQVNVLPLTTSPAAEPTPTATTTSPEPSPTVTTPSESASPSPTTDAPATPPAEETTSPAETEPTGIPPTDETTPPVEDESDDPSWPPYPDEDAGGDDNGGGTGWDGAGKGDRTDSWVASGR</sequence>
<evidence type="ECO:0000313" key="4">
    <source>
        <dbReference type="Proteomes" id="UP000219612"/>
    </source>
</evidence>
<name>A0A285H420_9ACTN</name>
<keyword evidence="2" id="KW-1133">Transmembrane helix</keyword>
<keyword evidence="4" id="KW-1185">Reference proteome</keyword>